<evidence type="ECO:0000259" key="10">
    <source>
        <dbReference type="PROSITE" id="PS52004"/>
    </source>
</evidence>
<dbReference type="SUPFAM" id="SSF52151">
    <property type="entry name" value="FabD/lysophospholipase-like"/>
    <property type="match status" value="1"/>
</dbReference>
<keyword evidence="1" id="KW-0596">Phosphopantetheine</keyword>
<dbReference type="PANTHER" id="PTHR43775:SF29">
    <property type="entry name" value="ASPERFURANONE POLYKETIDE SYNTHASE AFOG-RELATED"/>
    <property type="match status" value="1"/>
</dbReference>
<dbReference type="FunFam" id="3.40.50.720:FF:000209">
    <property type="entry name" value="Polyketide synthase Pks12"/>
    <property type="match status" value="1"/>
</dbReference>
<dbReference type="PROSITE" id="PS50075">
    <property type="entry name" value="CARRIER"/>
    <property type="match status" value="1"/>
</dbReference>
<dbReference type="InterPro" id="IPR016039">
    <property type="entry name" value="Thiolase-like"/>
</dbReference>
<dbReference type="InterPro" id="IPR020841">
    <property type="entry name" value="PKS_Beta-ketoAc_synthase_dom"/>
</dbReference>
<dbReference type="Gene3D" id="3.40.366.10">
    <property type="entry name" value="Malonyl-Coenzyme A Acyl Carrier Protein, domain 2"/>
    <property type="match status" value="1"/>
</dbReference>
<dbReference type="Pfam" id="PF00109">
    <property type="entry name" value="ketoacyl-synt"/>
    <property type="match status" value="1"/>
</dbReference>
<dbReference type="OrthoDB" id="329835at2759"/>
<dbReference type="SMART" id="SM00829">
    <property type="entry name" value="PKS_ER"/>
    <property type="match status" value="1"/>
</dbReference>
<dbReference type="InterPro" id="IPR018201">
    <property type="entry name" value="Ketoacyl_synth_AS"/>
</dbReference>
<dbReference type="InterPro" id="IPR057326">
    <property type="entry name" value="KR_dom"/>
</dbReference>
<evidence type="ECO:0000256" key="2">
    <source>
        <dbReference type="ARBA" id="ARBA00022553"/>
    </source>
</evidence>
<dbReference type="SMART" id="SM01294">
    <property type="entry name" value="PKS_PP_betabranch"/>
    <property type="match status" value="1"/>
</dbReference>
<dbReference type="Pfam" id="PF08659">
    <property type="entry name" value="KR"/>
    <property type="match status" value="1"/>
</dbReference>
<dbReference type="SUPFAM" id="SSF50129">
    <property type="entry name" value="GroES-like"/>
    <property type="match status" value="1"/>
</dbReference>
<dbReference type="SUPFAM" id="SSF53901">
    <property type="entry name" value="Thiolase-like"/>
    <property type="match status" value="1"/>
</dbReference>
<dbReference type="Gene3D" id="3.30.70.3290">
    <property type="match status" value="1"/>
</dbReference>
<dbReference type="InterPro" id="IPR014031">
    <property type="entry name" value="Ketoacyl_synth_C"/>
</dbReference>
<protein>
    <submittedName>
        <fullName evidence="12">Uncharacterized protein</fullName>
    </submittedName>
</protein>
<dbReference type="SUPFAM" id="SSF55048">
    <property type="entry name" value="Probable ACP-binding domain of malonyl-CoA ACP transacylase"/>
    <property type="match status" value="1"/>
</dbReference>
<dbReference type="InterPro" id="IPR020807">
    <property type="entry name" value="PKS_DH"/>
</dbReference>
<dbReference type="SUPFAM" id="SSF47336">
    <property type="entry name" value="ACP-like"/>
    <property type="match status" value="1"/>
</dbReference>
<dbReference type="Pfam" id="PF02801">
    <property type="entry name" value="Ketoacyl-synt_C"/>
    <property type="match status" value="1"/>
</dbReference>
<dbReference type="SMART" id="SM00827">
    <property type="entry name" value="PKS_AT"/>
    <property type="match status" value="1"/>
</dbReference>
<dbReference type="CDD" id="cd05195">
    <property type="entry name" value="enoyl_red"/>
    <property type="match status" value="1"/>
</dbReference>
<dbReference type="SMART" id="SM00826">
    <property type="entry name" value="PKS_DH"/>
    <property type="match status" value="1"/>
</dbReference>
<dbReference type="InterPro" id="IPR001227">
    <property type="entry name" value="Ac_transferase_dom_sf"/>
</dbReference>
<dbReference type="InterPro" id="IPR009081">
    <property type="entry name" value="PP-bd_ACP"/>
</dbReference>
<dbReference type="InterPro" id="IPR013154">
    <property type="entry name" value="ADH-like_N"/>
</dbReference>
<dbReference type="InterPro" id="IPR011032">
    <property type="entry name" value="GroES-like_sf"/>
</dbReference>
<dbReference type="GO" id="GO:0016491">
    <property type="term" value="F:oxidoreductase activity"/>
    <property type="evidence" value="ECO:0007669"/>
    <property type="project" value="UniProtKB-KW"/>
</dbReference>
<comment type="caution">
    <text evidence="12">The sequence shown here is derived from an EMBL/GenBank/DDBJ whole genome shotgun (WGS) entry which is preliminary data.</text>
</comment>
<dbReference type="InterPro" id="IPR016036">
    <property type="entry name" value="Malonyl_transacylase_ACP-bd"/>
</dbReference>
<dbReference type="PANTHER" id="PTHR43775">
    <property type="entry name" value="FATTY ACID SYNTHASE"/>
    <property type="match status" value="1"/>
</dbReference>
<dbReference type="Gene3D" id="3.40.50.720">
    <property type="entry name" value="NAD(P)-binding Rossmann-like Domain"/>
    <property type="match status" value="1"/>
</dbReference>
<dbReference type="PROSITE" id="PS52019">
    <property type="entry name" value="PKS_MFAS_DH"/>
    <property type="match status" value="1"/>
</dbReference>
<dbReference type="InterPro" id="IPR020806">
    <property type="entry name" value="PKS_PP-bd"/>
</dbReference>
<dbReference type="InterPro" id="IPR029063">
    <property type="entry name" value="SAM-dependent_MTases_sf"/>
</dbReference>
<dbReference type="SUPFAM" id="SSF53335">
    <property type="entry name" value="S-adenosyl-L-methionine-dependent methyltransferases"/>
    <property type="match status" value="1"/>
</dbReference>
<dbReference type="Pfam" id="PF21089">
    <property type="entry name" value="PKS_DH_N"/>
    <property type="match status" value="1"/>
</dbReference>
<dbReference type="Pfam" id="PF08242">
    <property type="entry name" value="Methyltransf_12"/>
    <property type="match status" value="1"/>
</dbReference>
<dbReference type="InterPro" id="IPR013968">
    <property type="entry name" value="PKS_KR"/>
</dbReference>
<organism evidence="12 13">
    <name type="scientific">Aspergillus sclerotioniger CBS 115572</name>
    <dbReference type="NCBI Taxonomy" id="1450535"/>
    <lineage>
        <taxon>Eukaryota</taxon>
        <taxon>Fungi</taxon>
        <taxon>Dikarya</taxon>
        <taxon>Ascomycota</taxon>
        <taxon>Pezizomycotina</taxon>
        <taxon>Eurotiomycetes</taxon>
        <taxon>Eurotiomycetidae</taxon>
        <taxon>Eurotiales</taxon>
        <taxon>Aspergillaceae</taxon>
        <taxon>Aspergillus</taxon>
        <taxon>Aspergillus subgen. Circumdati</taxon>
    </lineage>
</organism>
<dbReference type="GeneID" id="37112214"/>
<evidence type="ECO:0000256" key="8">
    <source>
        <dbReference type="PROSITE-ProRule" id="PRU01363"/>
    </source>
</evidence>
<feature type="active site" description="Proton donor; for dehydratase activity" evidence="8">
    <location>
        <position position="1195"/>
    </location>
</feature>
<dbReference type="SMART" id="SM00825">
    <property type="entry name" value="PKS_KS"/>
    <property type="match status" value="1"/>
</dbReference>
<evidence type="ECO:0000256" key="1">
    <source>
        <dbReference type="ARBA" id="ARBA00022450"/>
    </source>
</evidence>
<feature type="domain" description="Ketosynthase family 3 (KS3)" evidence="10">
    <location>
        <begin position="17"/>
        <end position="446"/>
    </location>
</feature>
<accession>A0A317WDM6</accession>
<dbReference type="Pfam" id="PF00550">
    <property type="entry name" value="PP-binding"/>
    <property type="match status" value="1"/>
</dbReference>
<keyword evidence="7" id="KW-0012">Acyltransferase</keyword>
<dbReference type="PROSITE" id="PS00606">
    <property type="entry name" value="KS3_1"/>
    <property type="match status" value="1"/>
</dbReference>
<dbReference type="Pfam" id="PF08240">
    <property type="entry name" value="ADH_N"/>
    <property type="match status" value="1"/>
</dbReference>
<dbReference type="InterPro" id="IPR050091">
    <property type="entry name" value="PKS_NRPS_Biosynth_Enz"/>
</dbReference>
<dbReference type="GO" id="GO:0004312">
    <property type="term" value="F:fatty acid synthase activity"/>
    <property type="evidence" value="ECO:0007669"/>
    <property type="project" value="TreeGrafter"/>
</dbReference>
<dbReference type="GO" id="GO:0004315">
    <property type="term" value="F:3-oxoacyl-[acyl-carrier-protein] synthase activity"/>
    <property type="evidence" value="ECO:0007669"/>
    <property type="project" value="InterPro"/>
</dbReference>
<dbReference type="InterPro" id="IPR013217">
    <property type="entry name" value="Methyltransf_12"/>
</dbReference>
<evidence type="ECO:0000256" key="7">
    <source>
        <dbReference type="ARBA" id="ARBA00023315"/>
    </source>
</evidence>
<dbReference type="InterPro" id="IPR049900">
    <property type="entry name" value="PKS_mFAS_DH"/>
</dbReference>
<evidence type="ECO:0000313" key="12">
    <source>
        <dbReference type="EMBL" id="PWY83831.1"/>
    </source>
</evidence>
<dbReference type="Gene3D" id="3.10.129.110">
    <property type="entry name" value="Polyketide synthase dehydratase"/>
    <property type="match status" value="1"/>
</dbReference>
<dbReference type="InterPro" id="IPR049552">
    <property type="entry name" value="PKS_DH_N"/>
</dbReference>
<evidence type="ECO:0000259" key="11">
    <source>
        <dbReference type="PROSITE" id="PS52019"/>
    </source>
</evidence>
<keyword evidence="13" id="KW-1185">Reference proteome</keyword>
<dbReference type="InterPro" id="IPR032821">
    <property type="entry name" value="PKS_assoc"/>
</dbReference>
<dbReference type="InterPro" id="IPR014030">
    <property type="entry name" value="Ketoacyl_synth_N"/>
</dbReference>
<dbReference type="InterPro" id="IPR036736">
    <property type="entry name" value="ACP-like_sf"/>
</dbReference>
<evidence type="ECO:0000256" key="6">
    <source>
        <dbReference type="ARBA" id="ARBA00023268"/>
    </source>
</evidence>
<dbReference type="InterPro" id="IPR042104">
    <property type="entry name" value="PKS_dehydratase_sf"/>
</dbReference>
<evidence type="ECO:0000259" key="9">
    <source>
        <dbReference type="PROSITE" id="PS50075"/>
    </source>
</evidence>
<feature type="region of interest" description="N-terminal hotdog fold" evidence="8">
    <location>
        <begin position="960"/>
        <end position="1092"/>
    </location>
</feature>
<dbReference type="Gene3D" id="1.10.1200.10">
    <property type="entry name" value="ACP-like"/>
    <property type="match status" value="1"/>
</dbReference>
<dbReference type="SUPFAM" id="SSF51735">
    <property type="entry name" value="NAD(P)-binding Rossmann-fold domains"/>
    <property type="match status" value="2"/>
</dbReference>
<keyword evidence="5" id="KW-0560">Oxidoreductase</keyword>
<feature type="domain" description="PKS/mFAS DH" evidence="11">
    <location>
        <begin position="960"/>
        <end position="1285"/>
    </location>
</feature>
<dbReference type="InterPro" id="IPR056501">
    <property type="entry name" value="NAD-bd_HRPKS_sdrA"/>
</dbReference>
<dbReference type="GO" id="GO:0044550">
    <property type="term" value="P:secondary metabolite biosynthetic process"/>
    <property type="evidence" value="ECO:0007669"/>
    <property type="project" value="UniProtKB-ARBA"/>
</dbReference>
<reference evidence="12 13" key="1">
    <citation type="submission" date="2016-12" db="EMBL/GenBank/DDBJ databases">
        <title>The genomes of Aspergillus section Nigri reveals drivers in fungal speciation.</title>
        <authorList>
            <consortium name="DOE Joint Genome Institute"/>
            <person name="Vesth T.C."/>
            <person name="Nybo J."/>
            <person name="Theobald S."/>
            <person name="Brandl J."/>
            <person name="Frisvad J.C."/>
            <person name="Nielsen K.F."/>
            <person name="Lyhne E.K."/>
            <person name="Kogle M.E."/>
            <person name="Kuo A."/>
            <person name="Riley R."/>
            <person name="Clum A."/>
            <person name="Nolan M."/>
            <person name="Lipzen A."/>
            <person name="Salamov A."/>
            <person name="Henrissat B."/>
            <person name="Wiebenga A."/>
            <person name="De Vries R.P."/>
            <person name="Grigoriev I.V."/>
            <person name="Mortensen U.H."/>
            <person name="Andersen M.R."/>
            <person name="Baker S.E."/>
        </authorList>
    </citation>
    <scope>NUCLEOTIDE SEQUENCE [LARGE SCALE GENOMIC DNA]</scope>
    <source>
        <strain evidence="12 13">CBS 115572</strain>
    </source>
</reference>
<dbReference type="InterPro" id="IPR016035">
    <property type="entry name" value="Acyl_Trfase/lysoPLipase"/>
</dbReference>
<evidence type="ECO:0000313" key="13">
    <source>
        <dbReference type="Proteomes" id="UP000246702"/>
    </source>
</evidence>
<dbReference type="Pfam" id="PF13602">
    <property type="entry name" value="ADH_zinc_N_2"/>
    <property type="match status" value="1"/>
</dbReference>
<feature type="region of interest" description="C-terminal hotdog fold" evidence="8">
    <location>
        <begin position="1129"/>
        <end position="1285"/>
    </location>
</feature>
<dbReference type="CDD" id="cd00833">
    <property type="entry name" value="PKS"/>
    <property type="match status" value="1"/>
</dbReference>
<dbReference type="EMBL" id="MSFK01000018">
    <property type="protein sequence ID" value="PWY83831.1"/>
    <property type="molecule type" value="Genomic_DNA"/>
</dbReference>
<dbReference type="Gene3D" id="3.40.47.10">
    <property type="match status" value="1"/>
</dbReference>
<dbReference type="InterPro" id="IPR020843">
    <property type="entry name" value="ER"/>
</dbReference>
<dbReference type="GO" id="GO:0031177">
    <property type="term" value="F:phosphopantetheine binding"/>
    <property type="evidence" value="ECO:0007669"/>
    <property type="project" value="InterPro"/>
</dbReference>
<dbReference type="SMART" id="SM00822">
    <property type="entry name" value="PKS_KR"/>
    <property type="match status" value="1"/>
</dbReference>
<dbReference type="Gene3D" id="3.90.180.10">
    <property type="entry name" value="Medium-chain alcohol dehydrogenases, catalytic domain"/>
    <property type="match status" value="1"/>
</dbReference>
<proteinExistence type="predicted"/>
<name>A0A317WDM6_9EURO</name>
<dbReference type="Gene3D" id="3.40.50.150">
    <property type="entry name" value="Vaccinia Virus protein VP39"/>
    <property type="match status" value="1"/>
</dbReference>
<dbReference type="Pfam" id="PF23114">
    <property type="entry name" value="NAD-bd_HRPKS_sdrA"/>
    <property type="match status" value="1"/>
</dbReference>
<dbReference type="GO" id="GO:1901336">
    <property type="term" value="P:lactone biosynthetic process"/>
    <property type="evidence" value="ECO:0007669"/>
    <property type="project" value="UniProtKB-ARBA"/>
</dbReference>
<dbReference type="InterPro" id="IPR049551">
    <property type="entry name" value="PKS_DH_C"/>
</dbReference>
<feature type="active site" description="Proton acceptor; for dehydratase activity" evidence="8">
    <location>
        <position position="992"/>
    </location>
</feature>
<dbReference type="SMART" id="SM00823">
    <property type="entry name" value="PKS_PP"/>
    <property type="match status" value="1"/>
</dbReference>
<dbReference type="GO" id="GO:0006633">
    <property type="term" value="P:fatty acid biosynthetic process"/>
    <property type="evidence" value="ECO:0007669"/>
    <property type="project" value="InterPro"/>
</dbReference>
<dbReference type="STRING" id="1450535.A0A317WDM6"/>
<dbReference type="Pfam" id="PF00698">
    <property type="entry name" value="Acyl_transf_1"/>
    <property type="match status" value="1"/>
</dbReference>
<evidence type="ECO:0000256" key="3">
    <source>
        <dbReference type="ARBA" id="ARBA00022679"/>
    </source>
</evidence>
<dbReference type="Pfam" id="PF16197">
    <property type="entry name" value="KAsynt_C_assoc"/>
    <property type="match status" value="1"/>
</dbReference>
<evidence type="ECO:0000256" key="4">
    <source>
        <dbReference type="ARBA" id="ARBA00022857"/>
    </source>
</evidence>
<evidence type="ECO:0000256" key="5">
    <source>
        <dbReference type="ARBA" id="ARBA00023002"/>
    </source>
</evidence>
<gene>
    <name evidence="12" type="ORF">BO94DRAFT_519435</name>
</gene>
<dbReference type="Pfam" id="PF14765">
    <property type="entry name" value="PS-DH"/>
    <property type="match status" value="1"/>
</dbReference>
<dbReference type="InterPro" id="IPR036291">
    <property type="entry name" value="NAD(P)-bd_dom_sf"/>
</dbReference>
<dbReference type="Proteomes" id="UP000246702">
    <property type="component" value="Unassembled WGS sequence"/>
</dbReference>
<feature type="domain" description="Carrier" evidence="9">
    <location>
        <begin position="2512"/>
        <end position="2589"/>
    </location>
</feature>
<keyword evidence="2" id="KW-0597">Phosphoprotein</keyword>
<keyword evidence="3" id="KW-0808">Transferase</keyword>
<dbReference type="InterPro" id="IPR014043">
    <property type="entry name" value="Acyl_transferase_dom"/>
</dbReference>
<dbReference type="PROSITE" id="PS52004">
    <property type="entry name" value="KS3_2"/>
    <property type="match status" value="1"/>
</dbReference>
<keyword evidence="6" id="KW-0511">Multifunctional enzyme</keyword>
<sequence length="2594" mass="283084">MLKTSTLEKLRLPTTTMDDIAIVGLSIKFPGDAETAESFWSMLLEKQCAMEEWPKDRFNLEAFANPKSKGFVSGAHFMKEDCGLFDASFFGVSGTEACAMDPQARLLLEAAYRALENGITSIGQSSGMPIEKLSGSKTAVFNGCMADDYRHIITHDPDFMPKYTAVGSTACMLANRLSWFFNFRGPSVNLDSACSSSLMALDLACQSLRNGDSDMALVTGCNIIIGIEPIVSLIKMGFTSPDGRCFSFDARANGYGRGEGVGVVVIKRVGDAIRDGDTIRAVIRSTGSNQDGHTPGLTQPSKDAQAHLILDTYEKAGLDLSLTRYFEAHGTGTAIGDPIEAEAVGSVFRTLRSPEDPLYIGAVKSNIGHLEGGSGIAGIVKAVMVLENGLIPPNANFEHLNPNIDAEFYNLRIPTEIIPWPSQGLRRASVASFGFGGSNSHAILEDAYHYLQQRGISRAHCLPPAPSNPAAVIFLLSADDEGGIQRLVAAYTAFFKSLTLEKRDEQPFLKQLARTLTTRRSQLKWKAFAVADSLATLQNIQAVISQPVRAGSSLGLGYIFTGQGAQYYRMGVELLCFPAFRETMEHCQRAFHSFGCSWSILERLNGVESEFDISDPEYAQPMTTALQISLVELLTSMGMKPRIVIGHSSGEIAAAYATGGLSLESACKVSYYRGALASRLRRADGSGAMLAVNLSETAVEPYLDRVTSAMPGQAISISCINSPSNVTISGHSEAIDRLKSILEAEQILSHRLRTGVAYHSPQMEQVAAEYEQALTDLTMQEKGLAQTTSMISSVTGQTVDGLGVLSTGTYWVDNMTQPVRFSAAMANALSGSAKKEQRHKRLGASKKHIISDWLEIGPHCALKRPFCQLVESSEREREVRYCSILDRHLPAIASVQRTVGSLFVHGHSVLLEEVNQCQTDGTGFENLLTKLPEYPFNHTKRYWYEREATRNVRVRSHPKLDLIGVPTPESTPSQSKWRKVFDASDSPWLLDHAVNGKAIYPATGMIVMAIEGARQLADQGRPVAGYFLHDALFLNPISIRTIEPTETHLHMTPTRSRMDHSSHAYEFQIYSAAGDRWQLNCRGQISVQYQTTTDAVASTEGGSASLHLHSRREADYYEERWAAAQRECLISVSKDKIYTAFEGNGLQYGPSFQVLDDLHWDGCSTSIGYVTPFQWSMEESHSPSDPHVVHPATLDGLGQLGWVALTHGGQSSVTTGLVSTRVREAWISNAGASSSDTAALRAVAQSRFKGLRGTDTSVFALDSMGQLRLWISGMETTSMSGNNVQVLDSERRDLCYSLSWKPDPTFLTPQQLQSCCKAPREARHADLGRHLDRLLSSYVQKAVRAVSERRGTELPSHLREYVAWLDRMLEKSAPLSADTIPQDETEISALEGQVMKLSPLGNLYVTVSKQLDAILDGSTEPQSLLGSDDRLLTEYRRVLFSQLWEQNELTNYIDVLTHKSPQMRILEVGTGSGAMTQQILNSLSRRGEDGSETYRFAHYDCTGISNTHVEQAQARLGALGPRVTFKTLDVERDPAAQGFHVGSYDLVITAWLSHGTRHIGPSLHHIRRLLKPGGKLLLVESPGAYTLRDGFILGALVESWLADGSTPERNLDYPESNWSEALSAQGFNGLDALFRDDLGSCLMVATAGGAAEKNHSARPIVFVVHPDSRMQSHLVYLLMELGRERETGFDTCSIWDINTIDLCKSPLVVFLPELEQPLLVDLDGAMFSKLQHFLCKALDIVWITAASHGSPLSPETYVVDGLARTLCTENNRLSMVTVHLEDHRAQPQIWARHIDCILGDRLRANGKASELQYREQQGMLHIARVDAAEPLNEALFEQTQAPPRMRPLHPDTPWTCAITTPGSVDSTSMIFLEDLEVQDQPIGRDEIEIDVHSVGVNFRDVFVLLGKLNDGHSLGCECAGIVTRVGSACPDFQPGDRVCAVILGCLRTRARCNYRLAAKVPETISLAVACAIPLGGVTIHHSLVVVARLRPGESVLIHSGAGGTGQMAIQLAQSIGARVFVTVGSDEKRDLVKDLYGIPDEQVLFSRDTSFQRHIMRLTNNQGVDVVLNSLAGDGLVASWECIAPYGRFVELGKSDIQSNSSLSMIKFGRNVSFSAVAIDQMPEDRPALIQESLVPVMEMVRSGTLTHARPLQEFSIGAAVDAFRLMQSGRNTGKLVINLNSTDLVRTSLRHLPSYSFPAEATYVIAGGLGGLGRSAARWMASMGAKNLILLSRSGPQSVAAQALVRELTERGVEVRAPKCDATIPAALASALEHCNDLPPIRGCIQATMVLQDTIFESLTFDQWNTTLQSKVQSTQNLHTLLPTDLDFFILLSSLAGIIGTVSQANYAAGNTFQDAFAAYRRSLGQRAISLNLGWMREVGIVAEQEKYMSRVDKVSAMAQINENEFLGLLERCCDPAVNQGGPLDPRLSSTTSTLISTYPQILVGLITPAQLRAHGLEPPDWLLERSMFQSLPQDLPLDANLTLSADSSAASDTSTSAWHRALRQASSATAATTVVVEGLIQKLARALSLSPGEIDLQRSLALQGVDSLLAVELRQWVSRAFVAEVSALDVTSAASLEDLAALVVAASEIKFD</sequence>
<dbReference type="RefSeq" id="XP_025466299.1">
    <property type="nucleotide sequence ID" value="XM_025610071.1"/>
</dbReference>
<keyword evidence="4" id="KW-0521">NADP</keyword>